<keyword evidence="3" id="KW-1185">Reference proteome</keyword>
<proteinExistence type="predicted"/>
<evidence type="ECO:0000313" key="3">
    <source>
        <dbReference type="Proteomes" id="UP000835052"/>
    </source>
</evidence>
<feature type="region of interest" description="Disordered" evidence="1">
    <location>
        <begin position="1"/>
        <end position="20"/>
    </location>
</feature>
<gene>
    <name evidence="2" type="ORF">CAUJ_LOCUS13800</name>
</gene>
<evidence type="ECO:0000313" key="2">
    <source>
        <dbReference type="EMBL" id="CAD6197893.1"/>
    </source>
</evidence>
<dbReference type="AlphaFoldDB" id="A0A8S1HUM0"/>
<evidence type="ECO:0000256" key="1">
    <source>
        <dbReference type="SAM" id="MobiDB-lite"/>
    </source>
</evidence>
<reference evidence="2" key="1">
    <citation type="submission" date="2020-10" db="EMBL/GenBank/DDBJ databases">
        <authorList>
            <person name="Kikuchi T."/>
        </authorList>
    </citation>
    <scope>NUCLEOTIDE SEQUENCE</scope>
    <source>
        <strain evidence="2">NKZ352</strain>
    </source>
</reference>
<comment type="caution">
    <text evidence="2">The sequence shown here is derived from an EMBL/GenBank/DDBJ whole genome shotgun (WGS) entry which is preliminary data.</text>
</comment>
<organism evidence="2 3">
    <name type="scientific">Caenorhabditis auriculariae</name>
    <dbReference type="NCBI Taxonomy" id="2777116"/>
    <lineage>
        <taxon>Eukaryota</taxon>
        <taxon>Metazoa</taxon>
        <taxon>Ecdysozoa</taxon>
        <taxon>Nematoda</taxon>
        <taxon>Chromadorea</taxon>
        <taxon>Rhabditida</taxon>
        <taxon>Rhabditina</taxon>
        <taxon>Rhabditomorpha</taxon>
        <taxon>Rhabditoidea</taxon>
        <taxon>Rhabditidae</taxon>
        <taxon>Peloderinae</taxon>
        <taxon>Caenorhabditis</taxon>
    </lineage>
</organism>
<dbReference type="PROSITE" id="PS51257">
    <property type="entry name" value="PROKAR_LIPOPROTEIN"/>
    <property type="match status" value="1"/>
</dbReference>
<dbReference type="Proteomes" id="UP000835052">
    <property type="component" value="Unassembled WGS sequence"/>
</dbReference>
<accession>A0A8S1HUM0</accession>
<name>A0A8S1HUM0_9PELO</name>
<sequence length="128" mass="13290">MGSMRSSSGAHGSSGVSCASGGSPAGNFSLFAGPINRSADLLLTSLEATTPLLRQTVEYFRGVAASESHDESWPFSHVAPSFAEAVVASCGANVASTSPHRCCRRPEEWLCALASSQVQRPLPPLQPS</sequence>
<dbReference type="EMBL" id="CAJGYM010000108">
    <property type="protein sequence ID" value="CAD6197893.1"/>
    <property type="molecule type" value="Genomic_DNA"/>
</dbReference>
<protein>
    <submittedName>
        <fullName evidence="2">Uncharacterized protein</fullName>
    </submittedName>
</protein>